<comment type="caution">
    <text evidence="1">The sequence shown here is derived from an EMBL/GenBank/DDBJ whole genome shotgun (WGS) entry which is preliminary data.</text>
</comment>
<dbReference type="EMBL" id="BAABJK010000007">
    <property type="protein sequence ID" value="GAA4972590.1"/>
    <property type="molecule type" value="Genomic_DNA"/>
</dbReference>
<sequence>MYIKPLFIFSFLILFYSCKKTQDPNLGNIVDDNTSGEITKKDLTDLDFIEFALDSKTEKLVTDWQGYFELQNLITNVKNGDLSFFNNENNDEIKVLLEDLKSGVPLDVKSSSTSARILALETKLYKLESLSTIETTNKKELVNGIKEFLASFSNLNFQMNKKVEKDSREIIKP</sequence>
<gene>
    <name evidence="1" type="ORF">GCM10023315_23580</name>
</gene>
<evidence type="ECO:0000313" key="2">
    <source>
        <dbReference type="Proteomes" id="UP001501692"/>
    </source>
</evidence>
<keyword evidence="2" id="KW-1185">Reference proteome</keyword>
<protein>
    <submittedName>
        <fullName evidence="1">Uncharacterized protein</fullName>
    </submittedName>
</protein>
<accession>A0ABP9HKC4</accession>
<dbReference type="RefSeq" id="WP_345168873.1">
    <property type="nucleotide sequence ID" value="NZ_BAABJK010000007.1"/>
</dbReference>
<evidence type="ECO:0000313" key="1">
    <source>
        <dbReference type="EMBL" id="GAA4972590.1"/>
    </source>
</evidence>
<dbReference type="PROSITE" id="PS51257">
    <property type="entry name" value="PROKAR_LIPOPROTEIN"/>
    <property type="match status" value="1"/>
</dbReference>
<organism evidence="1 2">
    <name type="scientific">Algibacter aquimarinus</name>
    <dbReference type="NCBI Taxonomy" id="1136748"/>
    <lineage>
        <taxon>Bacteria</taxon>
        <taxon>Pseudomonadati</taxon>
        <taxon>Bacteroidota</taxon>
        <taxon>Flavobacteriia</taxon>
        <taxon>Flavobacteriales</taxon>
        <taxon>Flavobacteriaceae</taxon>
        <taxon>Algibacter</taxon>
    </lineage>
</organism>
<proteinExistence type="predicted"/>
<name>A0ABP9HKC4_9FLAO</name>
<dbReference type="Proteomes" id="UP001501692">
    <property type="component" value="Unassembled WGS sequence"/>
</dbReference>
<reference evidence="2" key="1">
    <citation type="journal article" date="2019" name="Int. J. Syst. Evol. Microbiol.">
        <title>The Global Catalogue of Microorganisms (GCM) 10K type strain sequencing project: providing services to taxonomists for standard genome sequencing and annotation.</title>
        <authorList>
            <consortium name="The Broad Institute Genomics Platform"/>
            <consortium name="The Broad Institute Genome Sequencing Center for Infectious Disease"/>
            <person name="Wu L."/>
            <person name="Ma J."/>
        </authorList>
    </citation>
    <scope>NUCLEOTIDE SEQUENCE [LARGE SCALE GENOMIC DNA]</scope>
    <source>
        <strain evidence="2">JCM 18287</strain>
    </source>
</reference>